<evidence type="ECO:0000259" key="5">
    <source>
        <dbReference type="PROSITE" id="PS50931"/>
    </source>
</evidence>
<dbReference type="InterPro" id="IPR000847">
    <property type="entry name" value="LysR_HTH_N"/>
</dbReference>
<dbReference type="Gene3D" id="1.10.10.10">
    <property type="entry name" value="Winged helix-like DNA-binding domain superfamily/Winged helix DNA-binding domain"/>
    <property type="match status" value="1"/>
</dbReference>
<name>A0A7R6SUW0_9GAMM</name>
<keyword evidence="7" id="KW-1185">Reference proteome</keyword>
<dbReference type="PANTHER" id="PTHR30126:SF2">
    <property type="entry name" value="HTH-TYPE TRANSCRIPTIONAL REGULATOR YJIE"/>
    <property type="match status" value="1"/>
</dbReference>
<dbReference type="KEGG" id="njp:NEJAP_0136"/>
<protein>
    <submittedName>
        <fullName evidence="6">LysR family transcriptional regulator</fullName>
    </submittedName>
</protein>
<organism evidence="6 7">
    <name type="scientific">Neptunomonas japonica JAMM 1380</name>
    <dbReference type="NCBI Taxonomy" id="1441457"/>
    <lineage>
        <taxon>Bacteria</taxon>
        <taxon>Pseudomonadati</taxon>
        <taxon>Pseudomonadota</taxon>
        <taxon>Gammaproteobacteria</taxon>
        <taxon>Oceanospirillales</taxon>
        <taxon>Oceanospirillaceae</taxon>
        <taxon>Neptunomonas</taxon>
    </lineage>
</organism>
<dbReference type="GO" id="GO:0000976">
    <property type="term" value="F:transcription cis-regulatory region binding"/>
    <property type="evidence" value="ECO:0007669"/>
    <property type="project" value="TreeGrafter"/>
</dbReference>
<dbReference type="InterPro" id="IPR036390">
    <property type="entry name" value="WH_DNA-bd_sf"/>
</dbReference>
<dbReference type="FunFam" id="1.10.10.10:FF:000001">
    <property type="entry name" value="LysR family transcriptional regulator"/>
    <property type="match status" value="1"/>
</dbReference>
<evidence type="ECO:0000256" key="3">
    <source>
        <dbReference type="ARBA" id="ARBA00023125"/>
    </source>
</evidence>
<dbReference type="Pfam" id="PF03466">
    <property type="entry name" value="LysR_substrate"/>
    <property type="match status" value="1"/>
</dbReference>
<evidence type="ECO:0000256" key="2">
    <source>
        <dbReference type="ARBA" id="ARBA00023015"/>
    </source>
</evidence>
<evidence type="ECO:0000256" key="4">
    <source>
        <dbReference type="ARBA" id="ARBA00023163"/>
    </source>
</evidence>
<sequence length="308" mass="34717">MDIKLLEDFVCLANLQNFTAAALERHVTQSALSRRIKALEEWLGTTLVNRDSTSFDLTPQGVAFVAEAEVILRRLYNAREAVRALGSSGESEIRVAAQSSIAQTLFLDWTKRFEKRLDSVYVRLISEKITDCIELLNQGHVDYMLCYANENVSLPIDENKFSYMTIGKDTLIPVTTPLPGNNTQAAAFTLPGSPENPTPFVAYTHDSLFGKTVDKLIQDKGRRCYLSRRYENAFSHVLKSMVVERLGFAWLPKSSILSELRDGKLCSAGDSSWDIEYDIRLYYHHSVSSAREQVIMETSLEMAAELIK</sequence>
<keyword evidence="4" id="KW-0804">Transcription</keyword>
<dbReference type="PRINTS" id="PR00039">
    <property type="entry name" value="HTHLYSR"/>
</dbReference>
<evidence type="ECO:0000256" key="1">
    <source>
        <dbReference type="ARBA" id="ARBA00009437"/>
    </source>
</evidence>
<feature type="domain" description="HTH lysR-type" evidence="5">
    <location>
        <begin position="1"/>
        <end position="58"/>
    </location>
</feature>
<keyword evidence="3" id="KW-0238">DNA-binding</keyword>
<dbReference type="SUPFAM" id="SSF53850">
    <property type="entry name" value="Periplasmic binding protein-like II"/>
    <property type="match status" value="1"/>
</dbReference>
<dbReference type="PROSITE" id="PS50931">
    <property type="entry name" value="HTH_LYSR"/>
    <property type="match status" value="1"/>
</dbReference>
<dbReference type="InterPro" id="IPR005119">
    <property type="entry name" value="LysR_subst-bd"/>
</dbReference>
<gene>
    <name evidence="6" type="ORF">NEJAP_0136</name>
</gene>
<accession>A0A7R6SUW0</accession>
<dbReference type="RefSeq" id="WP_201348830.1">
    <property type="nucleotide sequence ID" value="NZ_AP014546.1"/>
</dbReference>
<dbReference type="PANTHER" id="PTHR30126">
    <property type="entry name" value="HTH-TYPE TRANSCRIPTIONAL REGULATOR"/>
    <property type="match status" value="1"/>
</dbReference>
<evidence type="ECO:0000313" key="6">
    <source>
        <dbReference type="EMBL" id="BBB28095.1"/>
    </source>
</evidence>
<dbReference type="Proteomes" id="UP000595332">
    <property type="component" value="Chromosome"/>
</dbReference>
<proteinExistence type="inferred from homology"/>
<dbReference type="AlphaFoldDB" id="A0A7R6SUW0"/>
<keyword evidence="2" id="KW-0805">Transcription regulation</keyword>
<reference evidence="6 7" key="1">
    <citation type="journal article" date="2008" name="Int. J. Syst. Evol. Microbiol.">
        <title>Neptunomonas japonica sp. nov., an Osedax japonicus symbiont-like bacterium isolated from sediment adjacent to sperm whale carcasses off Kagoshima, Japan.</title>
        <authorList>
            <person name="Miyazaki M."/>
            <person name="Nogi Y."/>
            <person name="Fujiwara Y."/>
            <person name="Kawato M."/>
            <person name="Kubokawa K."/>
            <person name="Horikoshi K."/>
        </authorList>
    </citation>
    <scope>NUCLEOTIDE SEQUENCE [LARGE SCALE GENOMIC DNA]</scope>
    <source>
        <strain evidence="6 7">JAMM 1380</strain>
    </source>
</reference>
<dbReference type="SUPFAM" id="SSF46785">
    <property type="entry name" value="Winged helix' DNA-binding domain"/>
    <property type="match status" value="1"/>
</dbReference>
<dbReference type="GO" id="GO:0003700">
    <property type="term" value="F:DNA-binding transcription factor activity"/>
    <property type="evidence" value="ECO:0007669"/>
    <property type="project" value="InterPro"/>
</dbReference>
<dbReference type="EMBL" id="AP014546">
    <property type="protein sequence ID" value="BBB28095.1"/>
    <property type="molecule type" value="Genomic_DNA"/>
</dbReference>
<dbReference type="Pfam" id="PF00126">
    <property type="entry name" value="HTH_1"/>
    <property type="match status" value="1"/>
</dbReference>
<evidence type="ECO:0000313" key="7">
    <source>
        <dbReference type="Proteomes" id="UP000595332"/>
    </source>
</evidence>
<dbReference type="CDD" id="cd05466">
    <property type="entry name" value="PBP2_LTTR_substrate"/>
    <property type="match status" value="1"/>
</dbReference>
<dbReference type="Gene3D" id="3.40.190.10">
    <property type="entry name" value="Periplasmic binding protein-like II"/>
    <property type="match status" value="2"/>
</dbReference>
<comment type="similarity">
    <text evidence="1">Belongs to the LysR transcriptional regulatory family.</text>
</comment>
<dbReference type="InterPro" id="IPR036388">
    <property type="entry name" value="WH-like_DNA-bd_sf"/>
</dbReference>